<dbReference type="GO" id="GO:0003855">
    <property type="term" value="F:3-dehydroquinate dehydratase activity"/>
    <property type="evidence" value="ECO:0007669"/>
    <property type="project" value="UniProtKB-UniRule"/>
</dbReference>
<dbReference type="NCBIfam" id="TIGR01088">
    <property type="entry name" value="aroQ"/>
    <property type="match status" value="1"/>
</dbReference>
<dbReference type="Gene3D" id="3.40.50.9100">
    <property type="entry name" value="Dehydroquinase, class II"/>
    <property type="match status" value="1"/>
</dbReference>
<evidence type="ECO:0000313" key="13">
    <source>
        <dbReference type="Proteomes" id="UP000010310"/>
    </source>
</evidence>
<evidence type="ECO:0000256" key="3">
    <source>
        <dbReference type="ARBA" id="ARBA00004902"/>
    </source>
</evidence>
<dbReference type="GO" id="GO:0008652">
    <property type="term" value="P:amino acid biosynthetic process"/>
    <property type="evidence" value="ECO:0007669"/>
    <property type="project" value="UniProtKB-KW"/>
</dbReference>
<feature type="binding site" evidence="8 10">
    <location>
        <begin position="100"/>
        <end position="101"/>
    </location>
    <ligand>
        <name>substrate</name>
    </ligand>
</feature>
<dbReference type="EMBL" id="AMWX01000002">
    <property type="protein sequence ID" value="EKO36862.1"/>
    <property type="molecule type" value="Genomic_DNA"/>
</dbReference>
<dbReference type="InterPro" id="IPR036441">
    <property type="entry name" value="DHquinase_II_sf"/>
</dbReference>
<feature type="site" description="Transition state stabilizer" evidence="8 11">
    <location>
        <position position="17"/>
    </location>
</feature>
<comment type="caution">
    <text evidence="12">The sequence shown here is derived from an EMBL/GenBank/DDBJ whole genome shotgun (WGS) entry which is preliminary data.</text>
</comment>
<evidence type="ECO:0000313" key="12">
    <source>
        <dbReference type="EMBL" id="EKO36862.1"/>
    </source>
</evidence>
<dbReference type="GO" id="GO:0019631">
    <property type="term" value="P:quinate catabolic process"/>
    <property type="evidence" value="ECO:0007669"/>
    <property type="project" value="TreeGrafter"/>
</dbReference>
<feature type="active site" description="Proton donor" evidence="8 9">
    <location>
        <position position="99"/>
    </location>
</feature>
<dbReference type="PROSITE" id="PS01029">
    <property type="entry name" value="DEHYDROQUINASE_II"/>
    <property type="match status" value="1"/>
</dbReference>
<feature type="active site" description="Proton acceptor" evidence="8 9">
    <location>
        <position position="22"/>
    </location>
</feature>
<evidence type="ECO:0000256" key="2">
    <source>
        <dbReference type="ARBA" id="ARBA00003924"/>
    </source>
</evidence>
<dbReference type="NCBIfam" id="NF003807">
    <property type="entry name" value="PRK05395.1-4"/>
    <property type="match status" value="1"/>
</dbReference>
<dbReference type="NCBIfam" id="NF003804">
    <property type="entry name" value="PRK05395.1-1"/>
    <property type="match status" value="1"/>
</dbReference>
<dbReference type="UniPathway" id="UPA00053">
    <property type="reaction ID" value="UER00086"/>
</dbReference>
<evidence type="ECO:0000256" key="7">
    <source>
        <dbReference type="ARBA" id="ARBA00023239"/>
    </source>
</evidence>
<evidence type="ECO:0000256" key="5">
    <source>
        <dbReference type="ARBA" id="ARBA00011193"/>
    </source>
</evidence>
<comment type="subunit">
    <text evidence="5 8">Homododecamer.</text>
</comment>
<dbReference type="AlphaFoldDB" id="K6FDZ4"/>
<dbReference type="Proteomes" id="UP000010310">
    <property type="component" value="Unassembled WGS sequence"/>
</dbReference>
<dbReference type="InterPro" id="IPR018509">
    <property type="entry name" value="DHquinase_II_CS"/>
</dbReference>
<dbReference type="NCBIfam" id="NF003805">
    <property type="entry name" value="PRK05395.1-2"/>
    <property type="match status" value="1"/>
</dbReference>
<comment type="catalytic activity">
    <reaction evidence="1 8">
        <text>3-dehydroquinate = 3-dehydroshikimate + H2O</text>
        <dbReference type="Rhea" id="RHEA:21096"/>
        <dbReference type="ChEBI" id="CHEBI:15377"/>
        <dbReference type="ChEBI" id="CHEBI:16630"/>
        <dbReference type="ChEBI" id="CHEBI:32364"/>
        <dbReference type="EC" id="4.2.1.10"/>
    </reaction>
</comment>
<dbReference type="PANTHER" id="PTHR21272">
    <property type="entry name" value="CATABOLIC 3-DEHYDROQUINASE"/>
    <property type="match status" value="1"/>
</dbReference>
<feature type="binding site" evidence="8 10">
    <location>
        <position position="110"/>
    </location>
    <ligand>
        <name>substrate</name>
    </ligand>
</feature>
<evidence type="ECO:0000256" key="6">
    <source>
        <dbReference type="ARBA" id="ARBA00012060"/>
    </source>
</evidence>
<gene>
    <name evidence="8 12" type="primary">aroQ</name>
    <name evidence="12" type="ORF">B273_1094</name>
</gene>
<accession>K6FDZ4</accession>
<evidence type="ECO:0000256" key="8">
    <source>
        <dbReference type="HAMAP-Rule" id="MF_00169"/>
    </source>
</evidence>
<evidence type="ECO:0000256" key="4">
    <source>
        <dbReference type="ARBA" id="ARBA00011037"/>
    </source>
</evidence>
<dbReference type="STRING" id="1208365.B273_1094"/>
<dbReference type="PANTHER" id="PTHR21272:SF3">
    <property type="entry name" value="CATABOLIC 3-DEHYDROQUINASE"/>
    <property type="match status" value="1"/>
</dbReference>
<dbReference type="PIRSF" id="PIRSF001399">
    <property type="entry name" value="DHquinase_II"/>
    <property type="match status" value="1"/>
</dbReference>
<dbReference type="PATRIC" id="fig|1208365.4.peg.672"/>
<keyword evidence="7 8" id="KW-0456">Lyase</keyword>
<keyword evidence="13" id="KW-1185">Reference proteome</keyword>
<dbReference type="NCBIfam" id="NF003806">
    <property type="entry name" value="PRK05395.1-3"/>
    <property type="match status" value="1"/>
</dbReference>
<dbReference type="HAMAP" id="MF_00169">
    <property type="entry name" value="AroQ"/>
    <property type="match status" value="1"/>
</dbReference>
<sequence length="149" mass="16643">MKVLVIHGPNLNLLGVREPEVYGSATLDEINERLVEKGKKHKVYVEAFQSNAEHEIVTKLQNSMNEIDFVIINPGALTHTSIAIRDALLGIGVPFFEIHISNIFAREEFRQKSYFSDIAKGVICGLGTHGYELALINIIENCEDKNNGH</sequence>
<feature type="binding site" evidence="8 10">
    <location>
        <position position="79"/>
    </location>
    <ligand>
        <name>substrate</name>
    </ligand>
</feature>
<dbReference type="Pfam" id="PF01220">
    <property type="entry name" value="DHquinase_II"/>
    <property type="match status" value="1"/>
</dbReference>
<reference evidence="12 13" key="1">
    <citation type="submission" date="2012-09" db="EMBL/GenBank/DDBJ databases">
        <authorList>
            <person name="Dupont C.L."/>
            <person name="Rusch D.B."/>
            <person name="Lombardo M.-J."/>
            <person name="Novotny M."/>
            <person name="Yee-Greenbaum J."/>
            <person name="Laskin R."/>
        </authorList>
    </citation>
    <scope>NUCLEOTIDE SEQUENCE [LARGE SCALE GENOMIC DNA]</scope>
    <source>
        <strain evidence="12">SAR86E</strain>
    </source>
</reference>
<feature type="binding site" evidence="8 10">
    <location>
        <position position="86"/>
    </location>
    <ligand>
        <name>substrate</name>
    </ligand>
</feature>
<dbReference type="CDD" id="cd00466">
    <property type="entry name" value="DHQase_II"/>
    <property type="match status" value="1"/>
</dbReference>
<comment type="similarity">
    <text evidence="4 8">Belongs to the type-II 3-dehydroquinase family.</text>
</comment>
<comment type="pathway">
    <text evidence="3 8">Metabolic intermediate biosynthesis; chorismate biosynthesis; chorismate from D-erythrose 4-phosphate and phosphoenolpyruvate: step 3/7.</text>
</comment>
<protein>
    <recommendedName>
        <fullName evidence="6 8">3-dehydroquinate dehydratase</fullName>
        <shortName evidence="8">3-dehydroquinase</shortName>
        <ecNumber evidence="6 8">4.2.1.10</ecNumber>
    </recommendedName>
    <alternativeName>
        <fullName evidence="8">Type II DHQase</fullName>
    </alternativeName>
</protein>
<feature type="binding site" evidence="8 10">
    <location>
        <position position="73"/>
    </location>
    <ligand>
        <name>substrate</name>
    </ligand>
</feature>
<evidence type="ECO:0000256" key="1">
    <source>
        <dbReference type="ARBA" id="ARBA00001864"/>
    </source>
</evidence>
<dbReference type="SUPFAM" id="SSF52304">
    <property type="entry name" value="Type II 3-dehydroquinate dehydratase"/>
    <property type="match status" value="1"/>
</dbReference>
<proteinExistence type="inferred from homology"/>
<evidence type="ECO:0000256" key="11">
    <source>
        <dbReference type="PIRSR" id="PIRSR001399-3"/>
    </source>
</evidence>
<evidence type="ECO:0000256" key="10">
    <source>
        <dbReference type="PIRSR" id="PIRSR001399-2"/>
    </source>
</evidence>
<comment type="function">
    <text evidence="2 8">Catalyzes a trans-dehydration via an enolate intermediate.</text>
</comment>
<name>K6FDZ4_9GAMM</name>
<evidence type="ECO:0000256" key="9">
    <source>
        <dbReference type="PIRSR" id="PIRSR001399-1"/>
    </source>
</evidence>
<dbReference type="GO" id="GO:0009423">
    <property type="term" value="P:chorismate biosynthetic process"/>
    <property type="evidence" value="ECO:0007669"/>
    <property type="project" value="UniProtKB-UniRule"/>
</dbReference>
<keyword evidence="8" id="KW-0028">Amino-acid biosynthesis</keyword>
<dbReference type="GO" id="GO:0009073">
    <property type="term" value="P:aromatic amino acid family biosynthetic process"/>
    <property type="evidence" value="ECO:0007669"/>
    <property type="project" value="UniProtKB-KW"/>
</dbReference>
<dbReference type="InterPro" id="IPR001874">
    <property type="entry name" value="DHquinase_II"/>
</dbReference>
<organism evidence="12 13">
    <name type="scientific">SAR86 cluster bacterium SAR86E</name>
    <dbReference type="NCBI Taxonomy" id="1208365"/>
    <lineage>
        <taxon>Bacteria</taxon>
        <taxon>Pseudomonadati</taxon>
        <taxon>Pseudomonadota</taxon>
        <taxon>Gammaproteobacteria</taxon>
        <taxon>SAR86 cluster</taxon>
    </lineage>
</organism>
<keyword evidence="8" id="KW-0057">Aromatic amino acid biosynthesis</keyword>
<dbReference type="EC" id="4.2.1.10" evidence="6 8"/>